<evidence type="ECO:0000313" key="2">
    <source>
        <dbReference type="Proteomes" id="UP000887574"/>
    </source>
</evidence>
<feature type="transmembrane region" description="Helical" evidence="1">
    <location>
        <begin position="295"/>
        <end position="315"/>
    </location>
</feature>
<protein>
    <submittedName>
        <fullName evidence="3">Uncharacterized protein</fullName>
    </submittedName>
</protein>
<sequence>MRKKLEEESIENMEQFAFRGMKSRGMLDEDLHSIIEDPKKLKKFLNKKRGQKAQEPMQKLMGLMKEGLKIGYTLAGKNTTNFADKNMKIASPRFLSVVPEEEDNGNNAIDVLSPSLFSLHDEGKGLENLTSLPNLVKGFGNKDQQAWLNLIMEAAGVVEEADKIEEIKEMDRKGYALLNSTQIHMIYGPQSPYNNSEALRILTSLNSSSMPEYIEKDIHQTAQLKSFKIRMKDVVLSPVVLTNIVLSPSSTSQAFILSPLLLSPIILSPSVLGPLVLSPSLFVPIVLSPRVLSPLILTPLAFVPFILSPVVLHPVILSPGIFVPIILSPAVLSPFILSPQVFTPSHIMTPPPRKLSVRWQSLQILNTIKQNVELRVEIKASQDRCFSTSAVFFVQKKEISTVEQALELIEYICSNTSLITSLKMNVEVPNTEIAEAVLKKVLDGKNVRLDEIRIKRRYVGQEFSMLIDLIKAHSTTLRVIRKLGLSEAIQAFSSTTHLEHCSLINFDLVENEEMESELLNVKTNFAMRKLATLGATFDHLSYTTYAGFNITKYPAIRMLRLCEVKSLRVMQQKGVVISDPAAIRPLLPKLTSIELVGCMEVTSKSLGALFPNLETFQVEKQDLIHHLILSTGLKYNFSSRRQSIWQ</sequence>
<dbReference type="PANTHER" id="PTHR21523:SF37">
    <property type="entry name" value="MLT-TEN (MLT-10) RELATED"/>
    <property type="match status" value="1"/>
</dbReference>
<feature type="transmembrane region" description="Helical" evidence="1">
    <location>
        <begin position="234"/>
        <end position="256"/>
    </location>
</feature>
<accession>A0A915E6A0</accession>
<evidence type="ECO:0000313" key="3">
    <source>
        <dbReference type="WBParaSite" id="jg3285"/>
    </source>
</evidence>
<name>A0A915E6A0_9BILA</name>
<dbReference type="Pfam" id="PF04870">
    <property type="entry name" value="Moulting_cycle"/>
    <property type="match status" value="1"/>
</dbReference>
<dbReference type="InterPro" id="IPR006954">
    <property type="entry name" value="Mlt-10-like"/>
</dbReference>
<dbReference type="AlphaFoldDB" id="A0A915E6A0"/>
<organism evidence="2 3">
    <name type="scientific">Ditylenchus dipsaci</name>
    <dbReference type="NCBI Taxonomy" id="166011"/>
    <lineage>
        <taxon>Eukaryota</taxon>
        <taxon>Metazoa</taxon>
        <taxon>Ecdysozoa</taxon>
        <taxon>Nematoda</taxon>
        <taxon>Chromadorea</taxon>
        <taxon>Rhabditida</taxon>
        <taxon>Tylenchina</taxon>
        <taxon>Tylenchomorpha</taxon>
        <taxon>Sphaerularioidea</taxon>
        <taxon>Anguinidae</taxon>
        <taxon>Anguininae</taxon>
        <taxon>Ditylenchus</taxon>
    </lineage>
</organism>
<dbReference type="PANTHER" id="PTHR21523">
    <property type="match status" value="1"/>
</dbReference>
<proteinExistence type="predicted"/>
<keyword evidence="1" id="KW-1133">Transmembrane helix</keyword>
<dbReference type="Proteomes" id="UP000887574">
    <property type="component" value="Unplaced"/>
</dbReference>
<feature type="transmembrane region" description="Helical" evidence="1">
    <location>
        <begin position="262"/>
        <end position="283"/>
    </location>
</feature>
<keyword evidence="1" id="KW-0812">Transmembrane</keyword>
<dbReference type="WBParaSite" id="jg3285">
    <property type="protein sequence ID" value="jg3285"/>
    <property type="gene ID" value="jg3285"/>
</dbReference>
<evidence type="ECO:0000256" key="1">
    <source>
        <dbReference type="SAM" id="Phobius"/>
    </source>
</evidence>
<keyword evidence="1" id="KW-0472">Membrane</keyword>
<keyword evidence="2" id="KW-1185">Reference proteome</keyword>
<reference evidence="3" key="1">
    <citation type="submission" date="2022-11" db="UniProtKB">
        <authorList>
            <consortium name="WormBaseParasite"/>
        </authorList>
    </citation>
    <scope>IDENTIFICATION</scope>
</reference>